<reference evidence="1" key="1">
    <citation type="submission" date="2023-05" db="EMBL/GenBank/DDBJ databases">
        <title>Nepenthes gracilis genome sequencing.</title>
        <authorList>
            <person name="Fukushima K."/>
        </authorList>
    </citation>
    <scope>NUCLEOTIDE SEQUENCE</scope>
    <source>
        <strain evidence="1">SING2019-196</strain>
    </source>
</reference>
<dbReference type="Proteomes" id="UP001279734">
    <property type="component" value="Unassembled WGS sequence"/>
</dbReference>
<sequence>MERSSFSSESDSSMNKGGDAFILIFHDEATPVAATEGCHSETSIFGYDSRAPPGSLRYASTSSRHHRLGGAHPSLSHVLRAV</sequence>
<evidence type="ECO:0000313" key="1">
    <source>
        <dbReference type="EMBL" id="GMH05257.1"/>
    </source>
</evidence>
<dbReference type="EMBL" id="BSYO01000005">
    <property type="protein sequence ID" value="GMH05257.1"/>
    <property type="molecule type" value="Genomic_DNA"/>
</dbReference>
<proteinExistence type="predicted"/>
<evidence type="ECO:0000313" key="2">
    <source>
        <dbReference type="Proteomes" id="UP001279734"/>
    </source>
</evidence>
<organism evidence="1 2">
    <name type="scientific">Nepenthes gracilis</name>
    <name type="common">Slender pitcher plant</name>
    <dbReference type="NCBI Taxonomy" id="150966"/>
    <lineage>
        <taxon>Eukaryota</taxon>
        <taxon>Viridiplantae</taxon>
        <taxon>Streptophyta</taxon>
        <taxon>Embryophyta</taxon>
        <taxon>Tracheophyta</taxon>
        <taxon>Spermatophyta</taxon>
        <taxon>Magnoliopsida</taxon>
        <taxon>eudicotyledons</taxon>
        <taxon>Gunneridae</taxon>
        <taxon>Pentapetalae</taxon>
        <taxon>Caryophyllales</taxon>
        <taxon>Nepenthaceae</taxon>
        <taxon>Nepenthes</taxon>
    </lineage>
</organism>
<name>A0AAD3S683_NEPGR</name>
<gene>
    <name evidence="1" type="ORF">Nepgr_007097</name>
</gene>
<accession>A0AAD3S683</accession>
<keyword evidence="2" id="KW-1185">Reference proteome</keyword>
<protein>
    <submittedName>
        <fullName evidence="1">Uncharacterized protein</fullName>
    </submittedName>
</protein>
<dbReference type="AlphaFoldDB" id="A0AAD3S683"/>
<comment type="caution">
    <text evidence="1">The sequence shown here is derived from an EMBL/GenBank/DDBJ whole genome shotgun (WGS) entry which is preliminary data.</text>
</comment>